<feature type="region of interest" description="Disordered" evidence="1">
    <location>
        <begin position="167"/>
        <end position="189"/>
    </location>
</feature>
<keyword evidence="2" id="KW-1133">Transmembrane helix</keyword>
<feature type="transmembrane region" description="Helical" evidence="2">
    <location>
        <begin position="35"/>
        <end position="55"/>
    </location>
</feature>
<proteinExistence type="predicted"/>
<protein>
    <submittedName>
        <fullName evidence="3">Uncharacterized protein</fullName>
    </submittedName>
</protein>
<keyword evidence="2" id="KW-0812">Transmembrane</keyword>
<reference evidence="3" key="1">
    <citation type="submission" date="2023-09" db="UniProtKB">
        <authorList>
            <consortium name="Ensembl"/>
        </authorList>
    </citation>
    <scope>IDENTIFICATION</scope>
</reference>
<dbReference type="Ensembl" id="ENSPNYT00000011843.1">
    <property type="protein sequence ID" value="ENSPNYP00000011564.1"/>
    <property type="gene ID" value="ENSPNYG00000008765.1"/>
</dbReference>
<feature type="compositionally biased region" description="Polar residues" evidence="1">
    <location>
        <begin position="177"/>
        <end position="186"/>
    </location>
</feature>
<dbReference type="GeneTree" id="ENSGT00940000164383"/>
<accession>A0A3B4FP70</accession>
<dbReference type="STRING" id="303518.ENSPNYP00000011564"/>
<sequence length="235" mass="26766">MCAAALEEYCGSIFWNASYLKRPDPDLPLCVEQTVLVWIPLCFLWLCAPWHLLALCQSANVNTKQLSKLYICKQLVASLLFLTAIAHLGVTLGEDFGPNTGAPFLSRITLNWLNSMVLKGYKQPLVQEDMWDLNESDSTAFINERFQHFMKPELDAARVRFQNKMKKKSAKTRDSAQENPQQNGLSSGLGKGVSQDVLMMVRAFKHFHTHVHYIELQSKRILITPLINITMFFSE</sequence>
<feature type="transmembrane region" description="Helical" evidence="2">
    <location>
        <begin position="75"/>
        <end position="93"/>
    </location>
</feature>
<keyword evidence="2" id="KW-0472">Membrane</keyword>
<dbReference type="AlphaFoldDB" id="A0A3B4FP70"/>
<evidence type="ECO:0000313" key="3">
    <source>
        <dbReference type="Ensembl" id="ENSPNYP00000011564.1"/>
    </source>
</evidence>
<evidence type="ECO:0000256" key="2">
    <source>
        <dbReference type="SAM" id="Phobius"/>
    </source>
</evidence>
<evidence type="ECO:0000256" key="1">
    <source>
        <dbReference type="SAM" id="MobiDB-lite"/>
    </source>
</evidence>
<organism evidence="3">
    <name type="scientific">Pundamilia nyererei</name>
    <dbReference type="NCBI Taxonomy" id="303518"/>
    <lineage>
        <taxon>Eukaryota</taxon>
        <taxon>Metazoa</taxon>
        <taxon>Chordata</taxon>
        <taxon>Craniata</taxon>
        <taxon>Vertebrata</taxon>
        <taxon>Euteleostomi</taxon>
        <taxon>Actinopterygii</taxon>
        <taxon>Neopterygii</taxon>
        <taxon>Teleostei</taxon>
        <taxon>Neoteleostei</taxon>
        <taxon>Acanthomorphata</taxon>
        <taxon>Ovalentaria</taxon>
        <taxon>Cichlomorphae</taxon>
        <taxon>Cichliformes</taxon>
        <taxon>Cichlidae</taxon>
        <taxon>African cichlids</taxon>
        <taxon>Pseudocrenilabrinae</taxon>
        <taxon>Haplochromini</taxon>
        <taxon>Pundamilia</taxon>
    </lineage>
</organism>
<name>A0A3B4FP70_9CICH</name>